<keyword evidence="10" id="KW-1185">Reference proteome</keyword>
<dbReference type="NCBIfam" id="TIGR03426">
    <property type="entry name" value="shape_MreD"/>
    <property type="match status" value="1"/>
</dbReference>
<keyword evidence="7 8" id="KW-0472">Membrane</keyword>
<reference evidence="9 10" key="1">
    <citation type="submission" date="2020-08" db="EMBL/GenBank/DDBJ databases">
        <title>A Genomic Blueprint of the Chicken Gut Microbiome.</title>
        <authorList>
            <person name="Gilroy R."/>
            <person name="Ravi A."/>
            <person name="Getino M."/>
            <person name="Pursley I."/>
            <person name="Horton D.L."/>
            <person name="Alikhan N.-F."/>
            <person name="Baker D."/>
            <person name="Gharbi K."/>
            <person name="Hall N."/>
            <person name="Watson M."/>
            <person name="Adriaenssens E.M."/>
            <person name="Foster-Nyarko E."/>
            <person name="Jarju S."/>
            <person name="Secka A."/>
            <person name="Antonio M."/>
            <person name="Oren A."/>
            <person name="Chaudhuri R."/>
            <person name="La Ragione R.M."/>
            <person name="Hildebrand F."/>
            <person name="Pallen M.J."/>
        </authorList>
    </citation>
    <scope>NUCLEOTIDE SEQUENCE [LARGE SCALE GENOMIC DNA]</scope>
    <source>
        <strain evidence="9 10">Sa3CUN2</strain>
    </source>
</reference>
<dbReference type="RefSeq" id="WP_191684271.1">
    <property type="nucleotide sequence ID" value="NZ_JACSQW010000008.1"/>
</dbReference>
<keyword evidence="4 8" id="KW-0812">Transmembrane</keyword>
<evidence type="ECO:0000256" key="8">
    <source>
        <dbReference type="SAM" id="Phobius"/>
    </source>
</evidence>
<name>A0ABR8PCA3_9LACO</name>
<feature type="transmembrane region" description="Helical" evidence="8">
    <location>
        <begin position="105"/>
        <end position="130"/>
    </location>
</feature>
<proteinExistence type="inferred from homology"/>
<dbReference type="InterPro" id="IPR007227">
    <property type="entry name" value="Cell_shape_determining_MreD"/>
</dbReference>
<evidence type="ECO:0000313" key="10">
    <source>
        <dbReference type="Proteomes" id="UP000616837"/>
    </source>
</evidence>
<keyword evidence="6 8" id="KW-1133">Transmembrane helix</keyword>
<evidence type="ECO:0000256" key="1">
    <source>
        <dbReference type="ARBA" id="ARBA00004651"/>
    </source>
</evidence>
<evidence type="ECO:0000256" key="4">
    <source>
        <dbReference type="ARBA" id="ARBA00022692"/>
    </source>
</evidence>
<protein>
    <submittedName>
        <fullName evidence="9">Rod shape-determining protein MreD</fullName>
    </submittedName>
</protein>
<evidence type="ECO:0000256" key="2">
    <source>
        <dbReference type="ARBA" id="ARBA00007776"/>
    </source>
</evidence>
<sequence length="181" mass="21277">MYRLSRLKYIFPLGLFISLFLDGSLSSVWAKFFFSYPYSMMSELVLLWLVFSYYFEEDIEIPLIPFAALAGIVFDVYFTGILGLDIFLFPLIVELTKILSRYFDQSFLTVIMIFFIDIVVFVTLTYWAYLLVGITHMNVGDYLVYTLAPTLAVNLVYFVILYWPIQSIYTWALKQKNPKRD</sequence>
<dbReference type="Pfam" id="PF04093">
    <property type="entry name" value="MreD"/>
    <property type="match status" value="1"/>
</dbReference>
<evidence type="ECO:0000256" key="6">
    <source>
        <dbReference type="ARBA" id="ARBA00022989"/>
    </source>
</evidence>
<comment type="caution">
    <text evidence="9">The sequence shown here is derived from an EMBL/GenBank/DDBJ whole genome shotgun (WGS) entry which is preliminary data.</text>
</comment>
<comment type="similarity">
    <text evidence="2">Belongs to the MreD family.</text>
</comment>
<evidence type="ECO:0000256" key="7">
    <source>
        <dbReference type="ARBA" id="ARBA00023136"/>
    </source>
</evidence>
<organism evidence="9 10">
    <name type="scientific">Limosilactobacillus avistercoris</name>
    <dbReference type="NCBI Taxonomy" id="2762243"/>
    <lineage>
        <taxon>Bacteria</taxon>
        <taxon>Bacillati</taxon>
        <taxon>Bacillota</taxon>
        <taxon>Bacilli</taxon>
        <taxon>Lactobacillales</taxon>
        <taxon>Lactobacillaceae</taxon>
        <taxon>Limosilactobacillus</taxon>
    </lineage>
</organism>
<gene>
    <name evidence="9" type="primary">mreD</name>
    <name evidence="9" type="ORF">H9564_04230</name>
</gene>
<accession>A0ABR8PCA3</accession>
<keyword evidence="5" id="KW-0133">Cell shape</keyword>
<evidence type="ECO:0000256" key="5">
    <source>
        <dbReference type="ARBA" id="ARBA00022960"/>
    </source>
</evidence>
<evidence type="ECO:0000256" key="3">
    <source>
        <dbReference type="ARBA" id="ARBA00022475"/>
    </source>
</evidence>
<dbReference type="Proteomes" id="UP000616837">
    <property type="component" value="Unassembled WGS sequence"/>
</dbReference>
<comment type="subcellular location">
    <subcellularLocation>
        <location evidence="1">Cell membrane</location>
        <topology evidence="1">Multi-pass membrane protein</topology>
    </subcellularLocation>
</comment>
<evidence type="ECO:0000313" key="9">
    <source>
        <dbReference type="EMBL" id="MBD7894924.1"/>
    </source>
</evidence>
<feature type="transmembrane region" description="Helical" evidence="8">
    <location>
        <begin position="67"/>
        <end position="93"/>
    </location>
</feature>
<keyword evidence="3" id="KW-1003">Cell membrane</keyword>
<feature type="transmembrane region" description="Helical" evidence="8">
    <location>
        <begin position="142"/>
        <end position="165"/>
    </location>
</feature>
<dbReference type="EMBL" id="JACSQW010000008">
    <property type="protein sequence ID" value="MBD7894924.1"/>
    <property type="molecule type" value="Genomic_DNA"/>
</dbReference>